<keyword evidence="1" id="KW-0732">Signal</keyword>
<sequence>MKNIVITILMALSLTSALAEECETRNNNISLEKIQGMFGQIKNQAKWDMSAPLVWGYFFVDPSQSKLSELSNYLGTNGYNMVELFFNGKSFTLHVEKSEVHTPESLNQRNTDFSALAKQRCIRSYDGFDVGAPKKS</sequence>
<feature type="domain" description="Regulator of ribonuclease activity B" evidence="2">
    <location>
        <begin position="37"/>
        <end position="130"/>
    </location>
</feature>
<evidence type="ECO:0000313" key="3">
    <source>
        <dbReference type="EMBL" id="EOA03837.1"/>
    </source>
</evidence>
<dbReference type="RefSeq" id="WP_006464396.1">
    <property type="nucleotide sequence ID" value="NZ_AEEC02000022.1"/>
</dbReference>
<dbReference type="EMBL" id="AEEC02000022">
    <property type="protein sequence ID" value="EOA03837.1"/>
    <property type="molecule type" value="Genomic_DNA"/>
</dbReference>
<reference evidence="3 4" key="1">
    <citation type="journal article" date="2013" name="Front. Microbiol.">
        <title>The genome of the endophytic bacterium H. frisingense GSF30(T) identifies diverse strategies in the Herbaspirillum genus to interact with plants.</title>
        <authorList>
            <person name="Straub D."/>
            <person name="Rothballer M."/>
            <person name="Hartmann A."/>
            <person name="Ludewig U."/>
        </authorList>
    </citation>
    <scope>NUCLEOTIDE SEQUENCE [LARGE SCALE GENOMIC DNA]</scope>
    <source>
        <strain evidence="3 4">GSF30</strain>
    </source>
</reference>
<feature type="signal peptide" evidence="1">
    <location>
        <begin position="1"/>
        <end position="19"/>
    </location>
</feature>
<proteinExistence type="predicted"/>
<dbReference type="Pfam" id="PF06877">
    <property type="entry name" value="RraB"/>
    <property type="match status" value="1"/>
</dbReference>
<dbReference type="Proteomes" id="UP000006772">
    <property type="component" value="Unassembled WGS sequence"/>
</dbReference>
<gene>
    <name evidence="3" type="ORF">HFRIS_015806</name>
</gene>
<comment type="caution">
    <text evidence="3">The sequence shown here is derived from an EMBL/GenBank/DDBJ whole genome shotgun (WGS) entry which is preliminary data.</text>
</comment>
<name>A0AAI9ID10_9BURK</name>
<feature type="chain" id="PRO_5042564950" description="Regulator of ribonuclease activity B domain-containing protein" evidence="1">
    <location>
        <begin position="20"/>
        <end position="136"/>
    </location>
</feature>
<evidence type="ECO:0000256" key="1">
    <source>
        <dbReference type="SAM" id="SignalP"/>
    </source>
</evidence>
<accession>A0AAI9ID10</accession>
<dbReference type="InterPro" id="IPR009671">
    <property type="entry name" value="RraB_dom"/>
</dbReference>
<organism evidence="3 4">
    <name type="scientific">Herbaspirillum frisingense GSF30</name>
    <dbReference type="NCBI Taxonomy" id="864073"/>
    <lineage>
        <taxon>Bacteria</taxon>
        <taxon>Pseudomonadati</taxon>
        <taxon>Pseudomonadota</taxon>
        <taxon>Betaproteobacteria</taxon>
        <taxon>Burkholderiales</taxon>
        <taxon>Oxalobacteraceae</taxon>
        <taxon>Herbaspirillum</taxon>
    </lineage>
</organism>
<evidence type="ECO:0000259" key="2">
    <source>
        <dbReference type="Pfam" id="PF06877"/>
    </source>
</evidence>
<protein>
    <recommendedName>
        <fullName evidence="2">Regulator of ribonuclease activity B domain-containing protein</fullName>
    </recommendedName>
</protein>
<evidence type="ECO:0000313" key="4">
    <source>
        <dbReference type="Proteomes" id="UP000006772"/>
    </source>
</evidence>
<dbReference type="AlphaFoldDB" id="A0AAI9ID10"/>